<dbReference type="GeneID" id="100890391"/>
<dbReference type="EnsemblMetazoa" id="XM_011670498">
    <property type="protein sequence ID" value="XP_011668800"/>
    <property type="gene ID" value="LOC100890391"/>
</dbReference>
<keyword evidence="3" id="KW-1185">Reference proteome</keyword>
<feature type="region of interest" description="Disordered" evidence="1">
    <location>
        <begin position="1"/>
        <end position="26"/>
    </location>
</feature>
<evidence type="ECO:0000313" key="3">
    <source>
        <dbReference type="Proteomes" id="UP000007110"/>
    </source>
</evidence>
<dbReference type="Proteomes" id="UP000007110">
    <property type="component" value="Unassembled WGS sequence"/>
</dbReference>
<dbReference type="Gene3D" id="1.10.533.10">
    <property type="entry name" value="Death Domain, Fas"/>
    <property type="match status" value="1"/>
</dbReference>
<organism evidence="2 3">
    <name type="scientific">Strongylocentrotus purpuratus</name>
    <name type="common">Purple sea urchin</name>
    <dbReference type="NCBI Taxonomy" id="7668"/>
    <lineage>
        <taxon>Eukaryota</taxon>
        <taxon>Metazoa</taxon>
        <taxon>Echinodermata</taxon>
        <taxon>Eleutherozoa</taxon>
        <taxon>Echinozoa</taxon>
        <taxon>Echinoidea</taxon>
        <taxon>Euechinoidea</taxon>
        <taxon>Echinacea</taxon>
        <taxon>Camarodonta</taxon>
        <taxon>Echinidea</taxon>
        <taxon>Strongylocentrotidae</taxon>
        <taxon>Strongylocentrotus</taxon>
    </lineage>
</organism>
<feature type="region of interest" description="Disordered" evidence="1">
    <location>
        <begin position="128"/>
        <end position="152"/>
    </location>
</feature>
<sequence>MAEHRATKRRMKQHPHGHGSRPRFEKTMEGVSDELIFEMAETIGDNQKLPKLASKLGFKDAGAEKFVKMNRMNGIVSSEGTRKMFCEWREDTPVTEQLTTLEAALVDADLAGIADKFSSMVEGKARNEPSFPMEISSWPVSDEFPEGGKFGS</sequence>
<dbReference type="CDD" id="cd01670">
    <property type="entry name" value="Death"/>
    <property type="match status" value="1"/>
</dbReference>
<accession>A0A7M7LT12</accession>
<evidence type="ECO:0000256" key="1">
    <source>
        <dbReference type="SAM" id="MobiDB-lite"/>
    </source>
</evidence>
<evidence type="ECO:0008006" key="4">
    <source>
        <dbReference type="Google" id="ProtNLM"/>
    </source>
</evidence>
<dbReference type="AlphaFoldDB" id="A0A7M7LT12"/>
<protein>
    <recommendedName>
        <fullName evidence="4">Death domain-containing protein</fullName>
    </recommendedName>
</protein>
<dbReference type="KEGG" id="spu:100890391"/>
<feature type="compositionally biased region" description="Basic residues" evidence="1">
    <location>
        <begin position="1"/>
        <end position="21"/>
    </location>
</feature>
<reference evidence="3" key="1">
    <citation type="submission" date="2015-02" db="EMBL/GenBank/DDBJ databases">
        <title>Genome sequencing for Strongylocentrotus purpuratus.</title>
        <authorList>
            <person name="Murali S."/>
            <person name="Liu Y."/>
            <person name="Vee V."/>
            <person name="English A."/>
            <person name="Wang M."/>
            <person name="Skinner E."/>
            <person name="Han Y."/>
            <person name="Muzny D.M."/>
            <person name="Worley K.C."/>
            <person name="Gibbs R.A."/>
        </authorList>
    </citation>
    <scope>NUCLEOTIDE SEQUENCE</scope>
</reference>
<dbReference type="InParanoid" id="A0A7M7LT12"/>
<dbReference type="InterPro" id="IPR011029">
    <property type="entry name" value="DEATH-like_dom_sf"/>
</dbReference>
<reference evidence="2" key="2">
    <citation type="submission" date="2021-01" db="UniProtKB">
        <authorList>
            <consortium name="EnsemblMetazoa"/>
        </authorList>
    </citation>
    <scope>IDENTIFICATION</scope>
</reference>
<dbReference type="RefSeq" id="XP_011668800.1">
    <property type="nucleotide sequence ID" value="XM_011670498.1"/>
</dbReference>
<evidence type="ECO:0000313" key="2">
    <source>
        <dbReference type="EnsemblMetazoa" id="XP_011668800"/>
    </source>
</evidence>
<name>A0A7M7LT12_STRPU</name>
<proteinExistence type="predicted"/>